<reference evidence="3 4" key="1">
    <citation type="submission" date="2017-01" db="EMBL/GenBank/DDBJ databases">
        <authorList>
            <person name="Mah S.A."/>
            <person name="Swanson W.J."/>
            <person name="Moy G.W."/>
            <person name="Vacquier V.D."/>
        </authorList>
    </citation>
    <scope>NUCLEOTIDE SEQUENCE [LARGE SCALE GENOMIC DNA]</scope>
    <source>
        <strain evidence="3 4">GSMNP</strain>
    </source>
</reference>
<evidence type="ECO:0000313" key="4">
    <source>
        <dbReference type="Proteomes" id="UP000187283"/>
    </source>
</evidence>
<gene>
    <name evidence="3" type="ORF">AYI70_g3727</name>
    <name evidence="2" type="ORF">AYI70_g5473</name>
    <name evidence="1" type="ORF">AYI70_g9006</name>
</gene>
<evidence type="ECO:0000313" key="3">
    <source>
        <dbReference type="EMBL" id="OMJ21021.1"/>
    </source>
</evidence>
<proteinExistence type="predicted"/>
<keyword evidence="4" id="KW-1185">Reference proteome</keyword>
<comment type="caution">
    <text evidence="3">The sequence shown here is derived from an EMBL/GenBank/DDBJ whole genome shotgun (WGS) entry which is preliminary data.</text>
</comment>
<dbReference type="AlphaFoldDB" id="A0A1R1Y243"/>
<dbReference type="EMBL" id="LSSN01001809">
    <property type="protein sequence ID" value="OMJ18239.1"/>
    <property type="molecule type" value="Genomic_DNA"/>
</dbReference>
<evidence type="ECO:0000313" key="1">
    <source>
        <dbReference type="EMBL" id="OMJ12597.1"/>
    </source>
</evidence>
<evidence type="ECO:0000313" key="2">
    <source>
        <dbReference type="EMBL" id="OMJ18239.1"/>
    </source>
</evidence>
<name>A0A1R1Y243_9FUNG</name>
<dbReference type="Proteomes" id="UP000187283">
    <property type="component" value="Unassembled WGS sequence"/>
</dbReference>
<protein>
    <submittedName>
        <fullName evidence="3">Uncharacterized protein</fullName>
    </submittedName>
</protein>
<dbReference type="EMBL" id="LSSN01001102">
    <property type="protein sequence ID" value="OMJ21021.1"/>
    <property type="molecule type" value="Genomic_DNA"/>
</dbReference>
<accession>A0A1R1Y243</accession>
<dbReference type="EMBL" id="LSSN01003897">
    <property type="protein sequence ID" value="OMJ12597.1"/>
    <property type="molecule type" value="Genomic_DNA"/>
</dbReference>
<sequence>MESLKSIFRLIRIKDYDLIESGGRFSTYSHQQGLQKISALHLEQSEVPIQGTSIRTFAKFVHLHKDFTTSYNVGTVSRNPHSGIFGRSPDLAKFQRDMSEEHGYNGIQADRAWIQDKILKIIPHTITVYSAFRDGNKSNRNVSESFFNKNQGPQVRSRQAYQNQKGNAERICKLYREIPGNFCCIPLCAAIFDTLTRTENSIDFKYEGMNSNSDIDCCSNREFNLLQGEASEI</sequence>
<organism evidence="3 4">
    <name type="scientific">Smittium culicis</name>
    <dbReference type="NCBI Taxonomy" id="133412"/>
    <lineage>
        <taxon>Eukaryota</taxon>
        <taxon>Fungi</taxon>
        <taxon>Fungi incertae sedis</taxon>
        <taxon>Zoopagomycota</taxon>
        <taxon>Kickxellomycotina</taxon>
        <taxon>Harpellomycetes</taxon>
        <taxon>Harpellales</taxon>
        <taxon>Legeriomycetaceae</taxon>
        <taxon>Smittium</taxon>
    </lineage>
</organism>